<reference evidence="1 2" key="1">
    <citation type="submission" date="2024-01" db="EMBL/GenBank/DDBJ databases">
        <title>The genomes of 5 underutilized Papilionoideae crops provide insights into root nodulation and disease resistanc.</title>
        <authorList>
            <person name="Jiang F."/>
        </authorList>
    </citation>
    <scope>NUCLEOTIDE SEQUENCE [LARGE SCALE GENOMIC DNA]</scope>
    <source>
        <strain evidence="1">JINMINGXINNONG_FW02</strain>
        <tissue evidence="1">Leaves</tissue>
    </source>
</reference>
<protein>
    <submittedName>
        <fullName evidence="1">Uncharacterized protein</fullName>
    </submittedName>
</protein>
<name>A0AAN9NXD1_PHACN</name>
<evidence type="ECO:0000313" key="2">
    <source>
        <dbReference type="Proteomes" id="UP001374584"/>
    </source>
</evidence>
<keyword evidence="2" id="KW-1185">Reference proteome</keyword>
<gene>
    <name evidence="1" type="ORF">VNO80_02710</name>
</gene>
<evidence type="ECO:0000313" key="1">
    <source>
        <dbReference type="EMBL" id="KAK7377288.1"/>
    </source>
</evidence>
<sequence>MPHALAMSACLSRAGDIRMSRALAMTDDNRHVWLKVLHPTMLRPRVRCSGLYSPCPVVLFSGHAVSLRGGASFSALLRRGGLRSR</sequence>
<organism evidence="1 2">
    <name type="scientific">Phaseolus coccineus</name>
    <name type="common">Scarlet runner bean</name>
    <name type="synonym">Phaseolus multiflorus</name>
    <dbReference type="NCBI Taxonomy" id="3886"/>
    <lineage>
        <taxon>Eukaryota</taxon>
        <taxon>Viridiplantae</taxon>
        <taxon>Streptophyta</taxon>
        <taxon>Embryophyta</taxon>
        <taxon>Tracheophyta</taxon>
        <taxon>Spermatophyta</taxon>
        <taxon>Magnoliopsida</taxon>
        <taxon>eudicotyledons</taxon>
        <taxon>Gunneridae</taxon>
        <taxon>Pentapetalae</taxon>
        <taxon>rosids</taxon>
        <taxon>fabids</taxon>
        <taxon>Fabales</taxon>
        <taxon>Fabaceae</taxon>
        <taxon>Papilionoideae</taxon>
        <taxon>50 kb inversion clade</taxon>
        <taxon>NPAAA clade</taxon>
        <taxon>indigoferoid/millettioid clade</taxon>
        <taxon>Phaseoleae</taxon>
        <taxon>Phaseolus</taxon>
    </lineage>
</organism>
<proteinExistence type="predicted"/>
<dbReference type="Proteomes" id="UP001374584">
    <property type="component" value="Unassembled WGS sequence"/>
</dbReference>
<comment type="caution">
    <text evidence="1">The sequence shown here is derived from an EMBL/GenBank/DDBJ whole genome shotgun (WGS) entry which is preliminary data.</text>
</comment>
<dbReference type="EMBL" id="JAYMYR010000002">
    <property type="protein sequence ID" value="KAK7377288.1"/>
    <property type="molecule type" value="Genomic_DNA"/>
</dbReference>
<accession>A0AAN9NXD1</accession>
<dbReference type="AlphaFoldDB" id="A0AAN9NXD1"/>